<name>A0A087TRF7_STEMI</name>
<organism evidence="2 3">
    <name type="scientific">Stegodyphus mimosarum</name>
    <name type="common">African social velvet spider</name>
    <dbReference type="NCBI Taxonomy" id="407821"/>
    <lineage>
        <taxon>Eukaryota</taxon>
        <taxon>Metazoa</taxon>
        <taxon>Ecdysozoa</taxon>
        <taxon>Arthropoda</taxon>
        <taxon>Chelicerata</taxon>
        <taxon>Arachnida</taxon>
        <taxon>Araneae</taxon>
        <taxon>Araneomorphae</taxon>
        <taxon>Entelegynae</taxon>
        <taxon>Eresoidea</taxon>
        <taxon>Eresidae</taxon>
        <taxon>Stegodyphus</taxon>
    </lineage>
</organism>
<protein>
    <submittedName>
        <fullName evidence="2">Uncharacterized protein</fullName>
    </submittedName>
</protein>
<dbReference type="AlphaFoldDB" id="A0A087TRF7"/>
<feature type="compositionally biased region" description="Acidic residues" evidence="1">
    <location>
        <begin position="518"/>
        <end position="535"/>
    </location>
</feature>
<proteinExistence type="predicted"/>
<accession>A0A087TRF7</accession>
<feature type="non-terminal residue" evidence="2">
    <location>
        <position position="535"/>
    </location>
</feature>
<dbReference type="Proteomes" id="UP000054359">
    <property type="component" value="Unassembled WGS sequence"/>
</dbReference>
<gene>
    <name evidence="2" type="ORF">X975_06151</name>
</gene>
<dbReference type="EMBL" id="KK116402">
    <property type="protein sequence ID" value="KFM67696.1"/>
    <property type="molecule type" value="Genomic_DNA"/>
</dbReference>
<evidence type="ECO:0000313" key="3">
    <source>
        <dbReference type="Proteomes" id="UP000054359"/>
    </source>
</evidence>
<reference evidence="2 3" key="1">
    <citation type="submission" date="2013-11" db="EMBL/GenBank/DDBJ databases">
        <title>Genome sequencing of Stegodyphus mimosarum.</title>
        <authorList>
            <person name="Bechsgaard J."/>
        </authorList>
    </citation>
    <scope>NUCLEOTIDE SEQUENCE [LARGE SCALE GENOMIC DNA]</scope>
</reference>
<evidence type="ECO:0000256" key="1">
    <source>
        <dbReference type="SAM" id="MobiDB-lite"/>
    </source>
</evidence>
<sequence length="535" mass="62582">MLMYADDEEKDIRSIRSGAFGSSHSVRSRLGAQHNKAEMLYQNRKLAISDEKHKTKVLIARKGHFDFNTCRNAANHHCRQSPLLRDDDERVARRKLAISDEKHVGKVLIARKRHCHFNTWKNLAESASDEDKDLHLKIKRRSQEESTCQSPLLRDDDERIARKKLAISDEKHVRKVLIARKRHCHFNTWKNLAESASDEDKDLHLKIKRRSQEESSCQSPLLRDDDERVARKKLAISDEKHVGKVLIARKRHCHFNTWKNLAESASDEDKDLHLKIKRRSQEESSCQSPLLRDDDERVARKKLAISDEKHVGKVLIARKRHCHFNTWKNLAESASDEDKDLHLKIKRRSQEESSCQSPLLRDDDERVARKKLAISDEKHVRKVLIARKRHCHFNTWKNLAESASDEDKDLHLKIKRRSQEESSCQSPLLRDDDERVARKKLAISDEKHVGKVLIARKRHCHFNTWKNLAESASDEDKDLHLKIKRRSQEESSCQSSLLRDDAERVARKRYSRFSTWSDSDDTDESDEDDEKLNVN</sequence>
<evidence type="ECO:0000313" key="2">
    <source>
        <dbReference type="EMBL" id="KFM67696.1"/>
    </source>
</evidence>
<feature type="region of interest" description="Disordered" evidence="1">
    <location>
        <begin position="514"/>
        <end position="535"/>
    </location>
</feature>
<keyword evidence="3" id="KW-1185">Reference proteome</keyword>